<evidence type="ECO:0000256" key="1">
    <source>
        <dbReference type="ARBA" id="ARBA00023125"/>
    </source>
</evidence>
<organism evidence="4 5">
    <name type="scientific">Pseudolysinimonas yzui</name>
    <dbReference type="NCBI Taxonomy" id="2708254"/>
    <lineage>
        <taxon>Bacteria</taxon>
        <taxon>Bacillati</taxon>
        <taxon>Actinomycetota</taxon>
        <taxon>Actinomycetes</taxon>
        <taxon>Micrococcales</taxon>
        <taxon>Microbacteriaceae</taxon>
        <taxon>Pseudolysinimonas</taxon>
    </lineage>
</organism>
<keyword evidence="1" id="KW-0238">DNA-binding</keyword>
<comment type="caution">
    <text evidence="4">The sequence shown here is derived from an EMBL/GenBank/DDBJ whole genome shotgun (WGS) entry which is preliminary data.</text>
</comment>
<dbReference type="SUPFAM" id="SSF47413">
    <property type="entry name" value="lambda repressor-like DNA-binding domains"/>
    <property type="match status" value="1"/>
</dbReference>
<protein>
    <recommendedName>
        <fullName evidence="3">HTH cro/C1-type domain-containing protein</fullName>
    </recommendedName>
</protein>
<dbReference type="PANTHER" id="PTHR46797">
    <property type="entry name" value="HTH-TYPE TRANSCRIPTIONAL REGULATOR"/>
    <property type="match status" value="1"/>
</dbReference>
<dbReference type="GO" id="GO:0005829">
    <property type="term" value="C:cytosol"/>
    <property type="evidence" value="ECO:0007669"/>
    <property type="project" value="TreeGrafter"/>
</dbReference>
<dbReference type="CDD" id="cd00093">
    <property type="entry name" value="HTH_XRE"/>
    <property type="match status" value="1"/>
</dbReference>
<reference evidence="4" key="1">
    <citation type="journal article" date="2014" name="Int. J. Syst. Evol. Microbiol.">
        <title>Complete genome sequence of Corynebacterium casei LMG S-19264T (=DSM 44701T), isolated from a smear-ripened cheese.</title>
        <authorList>
            <consortium name="US DOE Joint Genome Institute (JGI-PGF)"/>
            <person name="Walter F."/>
            <person name="Albersmeier A."/>
            <person name="Kalinowski J."/>
            <person name="Ruckert C."/>
        </authorList>
    </citation>
    <scope>NUCLEOTIDE SEQUENCE</scope>
    <source>
        <strain evidence="4">CGMCC 1.16548</strain>
    </source>
</reference>
<dbReference type="Proteomes" id="UP000617531">
    <property type="component" value="Unassembled WGS sequence"/>
</dbReference>
<dbReference type="SMART" id="SM00530">
    <property type="entry name" value="HTH_XRE"/>
    <property type="match status" value="1"/>
</dbReference>
<dbReference type="Pfam" id="PF01381">
    <property type="entry name" value="HTH_3"/>
    <property type="match status" value="1"/>
</dbReference>
<proteinExistence type="predicted"/>
<evidence type="ECO:0000313" key="4">
    <source>
        <dbReference type="EMBL" id="GHF22494.1"/>
    </source>
</evidence>
<sequence length="82" mass="9055">MGLLAARLKALREDRGLTYEELAEATGLSRRGVISLERGERSGNVRSWFRVARALGISMADLMSSLDSDPPPRSLRKNIPES</sequence>
<feature type="region of interest" description="Disordered" evidence="2">
    <location>
        <begin position="63"/>
        <end position="82"/>
    </location>
</feature>
<evidence type="ECO:0000313" key="5">
    <source>
        <dbReference type="Proteomes" id="UP000617531"/>
    </source>
</evidence>
<evidence type="ECO:0000259" key="3">
    <source>
        <dbReference type="PROSITE" id="PS50943"/>
    </source>
</evidence>
<dbReference type="PANTHER" id="PTHR46797:SF1">
    <property type="entry name" value="METHYLPHOSPHONATE SYNTHASE"/>
    <property type="match status" value="1"/>
</dbReference>
<accession>A0A8J3GS58</accession>
<keyword evidence="5" id="KW-1185">Reference proteome</keyword>
<evidence type="ECO:0000256" key="2">
    <source>
        <dbReference type="SAM" id="MobiDB-lite"/>
    </source>
</evidence>
<reference evidence="4" key="2">
    <citation type="submission" date="2020-09" db="EMBL/GenBank/DDBJ databases">
        <authorList>
            <person name="Sun Q."/>
            <person name="Zhou Y."/>
        </authorList>
    </citation>
    <scope>NUCLEOTIDE SEQUENCE</scope>
    <source>
        <strain evidence="4">CGMCC 1.16548</strain>
    </source>
</reference>
<dbReference type="InterPro" id="IPR050807">
    <property type="entry name" value="TransReg_Diox_bact_type"/>
</dbReference>
<dbReference type="GO" id="GO:0003700">
    <property type="term" value="F:DNA-binding transcription factor activity"/>
    <property type="evidence" value="ECO:0007669"/>
    <property type="project" value="TreeGrafter"/>
</dbReference>
<dbReference type="PROSITE" id="PS50943">
    <property type="entry name" value="HTH_CROC1"/>
    <property type="match status" value="1"/>
</dbReference>
<dbReference type="GO" id="GO:0003677">
    <property type="term" value="F:DNA binding"/>
    <property type="evidence" value="ECO:0007669"/>
    <property type="project" value="UniProtKB-KW"/>
</dbReference>
<feature type="domain" description="HTH cro/C1-type" evidence="3">
    <location>
        <begin position="8"/>
        <end position="62"/>
    </location>
</feature>
<dbReference type="RefSeq" id="WP_191283810.1">
    <property type="nucleotide sequence ID" value="NZ_BNAI01000006.1"/>
</dbReference>
<dbReference type="Gene3D" id="1.10.260.40">
    <property type="entry name" value="lambda repressor-like DNA-binding domains"/>
    <property type="match status" value="1"/>
</dbReference>
<dbReference type="EMBL" id="BNAI01000006">
    <property type="protein sequence ID" value="GHF22494.1"/>
    <property type="molecule type" value="Genomic_DNA"/>
</dbReference>
<name>A0A8J3GS58_9MICO</name>
<dbReference type="AlphaFoldDB" id="A0A8J3GS58"/>
<gene>
    <name evidence="4" type="ORF">GCM10011600_24500</name>
</gene>
<dbReference type="InterPro" id="IPR010982">
    <property type="entry name" value="Lambda_DNA-bd_dom_sf"/>
</dbReference>
<dbReference type="InterPro" id="IPR001387">
    <property type="entry name" value="Cro/C1-type_HTH"/>
</dbReference>